<name>A0A0M3IHW4_ASCLU</name>
<organism evidence="7 8">
    <name type="scientific">Ascaris lumbricoides</name>
    <name type="common">Giant roundworm</name>
    <dbReference type="NCBI Taxonomy" id="6252"/>
    <lineage>
        <taxon>Eukaryota</taxon>
        <taxon>Metazoa</taxon>
        <taxon>Ecdysozoa</taxon>
        <taxon>Nematoda</taxon>
        <taxon>Chromadorea</taxon>
        <taxon>Rhabditida</taxon>
        <taxon>Spirurina</taxon>
        <taxon>Ascaridomorpha</taxon>
        <taxon>Ascaridoidea</taxon>
        <taxon>Ascarididae</taxon>
        <taxon>Ascaris</taxon>
    </lineage>
</organism>
<keyword evidence="3" id="KW-0507">mRNA processing</keyword>
<evidence type="ECO:0000256" key="4">
    <source>
        <dbReference type="ARBA" id="ARBA00023187"/>
    </source>
</evidence>
<evidence type="ECO:0000256" key="2">
    <source>
        <dbReference type="ARBA" id="ARBA00006076"/>
    </source>
</evidence>
<keyword evidence="7" id="KW-1185">Reference proteome</keyword>
<dbReference type="GO" id="GO:0046540">
    <property type="term" value="C:U4/U6 x U5 tri-snRNP complex"/>
    <property type="evidence" value="ECO:0007669"/>
    <property type="project" value="InterPro"/>
</dbReference>
<proteinExistence type="inferred from homology"/>
<feature type="compositionally biased region" description="Basic and acidic residues" evidence="6">
    <location>
        <begin position="66"/>
        <end position="80"/>
    </location>
</feature>
<comment type="similarity">
    <text evidence="2">Belongs to the SNU66/SART1 family.</text>
</comment>
<dbReference type="PANTHER" id="PTHR14152:SF5">
    <property type="entry name" value="U4_U6.U5 TRI-SNRNP-ASSOCIATED PROTEIN 1"/>
    <property type="match status" value="1"/>
</dbReference>
<protein>
    <submittedName>
        <fullName evidence="8">PP28 domain-containing protein</fullName>
    </submittedName>
</protein>
<feature type="compositionally biased region" description="Basic and acidic residues" evidence="6">
    <location>
        <begin position="17"/>
        <end position="28"/>
    </location>
</feature>
<accession>A0A0M3IHW4</accession>
<sequence>MGRDREASSRHKRKRKAERDYSSDELKERKRRSNSDSPDTNEESISIEETNKLRASLGLAPLEVDDAPKVKESDNGEPGEKVIVEDGMEFVHKAPQHIGDKKRAEEVKEKLQTVVGAEVGRREGREGDGTVGGKETTR</sequence>
<dbReference type="Proteomes" id="UP000036681">
    <property type="component" value="Unplaced"/>
</dbReference>
<evidence type="ECO:0000256" key="6">
    <source>
        <dbReference type="SAM" id="MobiDB-lite"/>
    </source>
</evidence>
<evidence type="ECO:0000313" key="7">
    <source>
        <dbReference type="Proteomes" id="UP000036681"/>
    </source>
</evidence>
<dbReference type="GO" id="GO:0045292">
    <property type="term" value="P:mRNA cis splicing, via spliceosome"/>
    <property type="evidence" value="ECO:0007669"/>
    <property type="project" value="TreeGrafter"/>
</dbReference>
<reference evidence="8" key="1">
    <citation type="submission" date="2017-02" db="UniProtKB">
        <authorList>
            <consortium name="WormBaseParasite"/>
        </authorList>
    </citation>
    <scope>IDENTIFICATION</scope>
</reference>
<evidence type="ECO:0000256" key="1">
    <source>
        <dbReference type="ARBA" id="ARBA00004123"/>
    </source>
</evidence>
<keyword evidence="5" id="KW-0539">Nucleus</keyword>
<evidence type="ECO:0000256" key="5">
    <source>
        <dbReference type="ARBA" id="ARBA00023242"/>
    </source>
</evidence>
<feature type="region of interest" description="Disordered" evidence="6">
    <location>
        <begin position="114"/>
        <end position="138"/>
    </location>
</feature>
<comment type="subcellular location">
    <subcellularLocation>
        <location evidence="1">Nucleus</location>
    </subcellularLocation>
</comment>
<dbReference type="WBParaSite" id="ALUE_0001806101-mRNA-1">
    <property type="protein sequence ID" value="ALUE_0001806101-mRNA-1"/>
    <property type="gene ID" value="ALUE_0001806101"/>
</dbReference>
<dbReference type="PANTHER" id="PTHR14152">
    <property type="entry name" value="SQUAMOUS CELL CARCINOMA ANTIGEN RECOGNISED BY CYTOTOXIC T LYMPHOCYTES"/>
    <property type="match status" value="1"/>
</dbReference>
<feature type="region of interest" description="Disordered" evidence="6">
    <location>
        <begin position="1"/>
        <end position="80"/>
    </location>
</feature>
<dbReference type="InterPro" id="IPR005011">
    <property type="entry name" value="SNU66/SART1"/>
</dbReference>
<evidence type="ECO:0000256" key="3">
    <source>
        <dbReference type="ARBA" id="ARBA00022664"/>
    </source>
</evidence>
<dbReference type="GO" id="GO:0000481">
    <property type="term" value="P:maturation of 5S rRNA"/>
    <property type="evidence" value="ECO:0007669"/>
    <property type="project" value="TreeGrafter"/>
</dbReference>
<feature type="compositionally biased region" description="Basic and acidic residues" evidence="6">
    <location>
        <begin position="119"/>
        <end position="128"/>
    </location>
</feature>
<dbReference type="InterPro" id="IPR045347">
    <property type="entry name" value="HIND"/>
</dbReference>
<keyword evidence="4" id="KW-0508">mRNA splicing</keyword>
<evidence type="ECO:0000313" key="8">
    <source>
        <dbReference type="WBParaSite" id="ALUE_0001806101-mRNA-1"/>
    </source>
</evidence>
<dbReference type="Pfam" id="PF19252">
    <property type="entry name" value="HIND"/>
    <property type="match status" value="1"/>
</dbReference>
<dbReference type="AlphaFoldDB" id="A0A0M3IHW4"/>